<dbReference type="AlphaFoldDB" id="K0RZG5"/>
<name>K0RZG5_THAOC</name>
<dbReference type="OrthoDB" id="197504at2759"/>
<dbReference type="Proteomes" id="UP000266841">
    <property type="component" value="Unassembled WGS sequence"/>
</dbReference>
<feature type="region of interest" description="Disordered" evidence="1">
    <location>
        <begin position="519"/>
        <end position="561"/>
    </location>
</feature>
<reference evidence="2 3" key="1">
    <citation type="journal article" date="2012" name="Genome Biol.">
        <title>Genome and low-iron response of an oceanic diatom adapted to chronic iron limitation.</title>
        <authorList>
            <person name="Lommer M."/>
            <person name="Specht M."/>
            <person name="Roy A.S."/>
            <person name="Kraemer L."/>
            <person name="Andreson R."/>
            <person name="Gutowska M.A."/>
            <person name="Wolf J."/>
            <person name="Bergner S.V."/>
            <person name="Schilhabel M.B."/>
            <person name="Klostermeier U.C."/>
            <person name="Beiko R.G."/>
            <person name="Rosenstiel P."/>
            <person name="Hippler M."/>
            <person name="Laroche J."/>
        </authorList>
    </citation>
    <scope>NUCLEOTIDE SEQUENCE [LARGE SCALE GENOMIC DNA]</scope>
    <source>
        <strain evidence="2 3">CCMP1005</strain>
    </source>
</reference>
<sequence>VFLRAARLRPNLTNPSSGTPKGPAGPARGPSTWISNKEQVAVASPPVASEEVGSIALWQVARGAARKKPIARSSWVGRIGAGRNMRSQVAATIALLSICNAFLRPGGPTTPQRRQRCSIRRASSADRQLQRSCARARHTALPVPTMRRLQMANDEDDNSMANPSSSASNIKFFELEDAFDDNGEDVVGTKFFGGNTMKDELYVPEEEEMATELQSVGQEADELVYSRFEDTSSFEDETSRKVCGALQAAINQILHGADANSTASTAAALWREDPKVVWDTPFSASEPTPLKQLGASKSFYSSLDIAVLSAKTIRSDEDSSTIQVRWDLGAVWPNPWESRVLITGTSQITTREDGDGTLVLLKQVDILDGRDSSDIVGALSSQLMPRFWDIYHIGMSPSAETDPRFDVPLEKGKLSNASGGKKGLFSNYELSYLPPRLMTEASLIDDNGRAGRTAQALPNHSFTTAIKTMGKRDYFVPVSPIEVTISKMQDGEGSEVKWSVPVPPYFASRATLPLPAYDESEHANEQSETNSGLAITKDNEVAKSSTRKLSAPPPKPPRSLECRYSVRPSRLVATIPFAGNPQDEEVAQLRRKLYDQVVERDGFKPKLDPITNRPQFFFWMNDAKACFFERRFGHGGIRVASRLEQIQFCRY</sequence>
<feature type="non-terminal residue" evidence="2">
    <location>
        <position position="1"/>
    </location>
</feature>
<feature type="region of interest" description="Disordered" evidence="1">
    <location>
        <begin position="9"/>
        <end position="32"/>
    </location>
</feature>
<gene>
    <name evidence="2" type="ORF">THAOC_28739</name>
</gene>
<dbReference type="OMA" id="HANEQSE"/>
<dbReference type="EMBL" id="AGNL01040564">
    <property type="protein sequence ID" value="EJK52032.1"/>
    <property type="molecule type" value="Genomic_DNA"/>
</dbReference>
<proteinExistence type="predicted"/>
<protein>
    <submittedName>
        <fullName evidence="2">Uncharacterized protein</fullName>
    </submittedName>
</protein>
<evidence type="ECO:0000256" key="1">
    <source>
        <dbReference type="SAM" id="MobiDB-lite"/>
    </source>
</evidence>
<organism evidence="2 3">
    <name type="scientific">Thalassiosira oceanica</name>
    <name type="common">Marine diatom</name>
    <dbReference type="NCBI Taxonomy" id="159749"/>
    <lineage>
        <taxon>Eukaryota</taxon>
        <taxon>Sar</taxon>
        <taxon>Stramenopiles</taxon>
        <taxon>Ochrophyta</taxon>
        <taxon>Bacillariophyta</taxon>
        <taxon>Coscinodiscophyceae</taxon>
        <taxon>Thalassiosirophycidae</taxon>
        <taxon>Thalassiosirales</taxon>
        <taxon>Thalassiosiraceae</taxon>
        <taxon>Thalassiosira</taxon>
    </lineage>
</organism>
<keyword evidence="3" id="KW-1185">Reference proteome</keyword>
<comment type="caution">
    <text evidence="2">The sequence shown here is derived from an EMBL/GenBank/DDBJ whole genome shotgun (WGS) entry which is preliminary data.</text>
</comment>
<evidence type="ECO:0000313" key="2">
    <source>
        <dbReference type="EMBL" id="EJK52032.1"/>
    </source>
</evidence>
<evidence type="ECO:0000313" key="3">
    <source>
        <dbReference type="Proteomes" id="UP000266841"/>
    </source>
</evidence>
<dbReference type="eggNOG" id="ENOG502SB4P">
    <property type="taxonomic scope" value="Eukaryota"/>
</dbReference>
<accession>K0RZG5</accession>